<evidence type="ECO:0000313" key="2">
    <source>
        <dbReference type="EMBL" id="KAL2469578.1"/>
    </source>
</evidence>
<keyword evidence="3" id="KW-1185">Reference proteome</keyword>
<dbReference type="EMBL" id="JBFOLK010000012">
    <property type="protein sequence ID" value="KAL2469578.1"/>
    <property type="molecule type" value="Genomic_DNA"/>
</dbReference>
<feature type="compositionally biased region" description="Polar residues" evidence="1">
    <location>
        <begin position="85"/>
        <end position="96"/>
    </location>
</feature>
<feature type="compositionally biased region" description="Polar residues" evidence="1">
    <location>
        <begin position="146"/>
        <end position="156"/>
    </location>
</feature>
<feature type="compositionally biased region" description="Polar residues" evidence="1">
    <location>
        <begin position="165"/>
        <end position="180"/>
    </location>
</feature>
<gene>
    <name evidence="2" type="ORF">Adt_37714</name>
</gene>
<comment type="caution">
    <text evidence="2">The sequence shown here is derived from an EMBL/GenBank/DDBJ whole genome shotgun (WGS) entry which is preliminary data.</text>
</comment>
<feature type="compositionally biased region" description="Basic and acidic residues" evidence="1">
    <location>
        <begin position="97"/>
        <end position="110"/>
    </location>
</feature>
<feature type="compositionally biased region" description="Basic and acidic residues" evidence="1">
    <location>
        <begin position="181"/>
        <end position="191"/>
    </location>
</feature>
<evidence type="ECO:0000313" key="3">
    <source>
        <dbReference type="Proteomes" id="UP001604336"/>
    </source>
</evidence>
<organism evidence="2 3">
    <name type="scientific">Abeliophyllum distichum</name>
    <dbReference type="NCBI Taxonomy" id="126358"/>
    <lineage>
        <taxon>Eukaryota</taxon>
        <taxon>Viridiplantae</taxon>
        <taxon>Streptophyta</taxon>
        <taxon>Embryophyta</taxon>
        <taxon>Tracheophyta</taxon>
        <taxon>Spermatophyta</taxon>
        <taxon>Magnoliopsida</taxon>
        <taxon>eudicotyledons</taxon>
        <taxon>Gunneridae</taxon>
        <taxon>Pentapetalae</taxon>
        <taxon>asterids</taxon>
        <taxon>lamiids</taxon>
        <taxon>Lamiales</taxon>
        <taxon>Oleaceae</taxon>
        <taxon>Forsythieae</taxon>
        <taxon>Abeliophyllum</taxon>
    </lineage>
</organism>
<dbReference type="PANTHER" id="PTHR38932">
    <property type="entry name" value="BNAC03G64660D PROTEIN"/>
    <property type="match status" value="1"/>
</dbReference>
<dbReference type="PANTHER" id="PTHR38932:SF1">
    <property type="entry name" value="DUF4005 DOMAIN-CONTAINING PROTEIN"/>
    <property type="match status" value="1"/>
</dbReference>
<protein>
    <submittedName>
        <fullName evidence="2">Uncharacterized protein</fullName>
    </submittedName>
</protein>
<sequence length="221" mass="25011">MMRSRQAMDLCYIGLKLRTILEKSYKMYPRVKVKKQLEEDDQYAYEKTSLQSMKAFEWLSLNDFSSSDEPPPSIVKIPGSHVPKSPTSTITASKGEANNKTKTVLEENRKNVRASSVPRPRAVLSSPDNDGIIGSKTKTRRELHSSTKNHNMNQNRHTQHKVFPRSTTAETFGSTLVNNKDASESKNDHPANIRAVPADSTLRSRPLRRKSQYPVKMKPIS</sequence>
<evidence type="ECO:0000256" key="1">
    <source>
        <dbReference type="SAM" id="MobiDB-lite"/>
    </source>
</evidence>
<feature type="region of interest" description="Disordered" evidence="1">
    <location>
        <begin position="69"/>
        <end position="221"/>
    </location>
</feature>
<reference evidence="3" key="1">
    <citation type="submission" date="2024-07" db="EMBL/GenBank/DDBJ databases">
        <title>Two chromosome-level genome assemblies of Korean endemic species Abeliophyllum distichum and Forsythia ovata (Oleaceae).</title>
        <authorList>
            <person name="Jang H."/>
        </authorList>
    </citation>
    <scope>NUCLEOTIDE SEQUENCE [LARGE SCALE GENOMIC DNA]</scope>
</reference>
<accession>A0ABD1Q060</accession>
<name>A0ABD1Q060_9LAMI</name>
<dbReference type="Proteomes" id="UP001604336">
    <property type="component" value="Unassembled WGS sequence"/>
</dbReference>
<dbReference type="AlphaFoldDB" id="A0ABD1Q060"/>
<proteinExistence type="predicted"/>